<dbReference type="GeneID" id="8779086"/>
<sequence length="406" mass="46605">MKFWKFGEKNFVLDPDSLFWAVYEEGEDFEDLREKVAEKLLAKLNEFRFTVDVRTLYLNVIDDCNANCPYCYIPRERRRRKNVLSIRKIEEALEKFSDVENVIFHGAEPILAREIIFEVAETFDLEFGIQTNCIDVTEKDLNFFAEREFNVGVSLDAPKKEINDALRGKGHFEKAVNTLKVLSDYDCPRTSITTITKINAPYLAEMVEFLSDYVSVALMNPVRGTTEKARELRENPIKLAEKYIKAVERSIELTKEGKRIVIGDFANIVLGFIAPTSRVLQCDISPCGGGKLFVCLAPDGIYPCGEFLGFNEFRKDLEKIDPENPFPEMLERVVERIPECTECWAKHLCGSPCPAEIYSEGGSMFNKSYYCEFYKALAEHAARVIARDDEKYLIKTGKMRKVYSFS</sequence>
<keyword evidence="5" id="KW-0411">Iron-sulfur</keyword>
<evidence type="ECO:0000256" key="3">
    <source>
        <dbReference type="ARBA" id="ARBA00022723"/>
    </source>
</evidence>
<dbReference type="InterPro" id="IPR026423">
    <property type="entry name" value="rSAM_cobopep"/>
</dbReference>
<name>D3RZ01_FERPA</name>
<dbReference type="InterPro" id="IPR023885">
    <property type="entry name" value="4Fe4S-binding_SPASM_dom"/>
</dbReference>
<dbReference type="RefSeq" id="WP_012966054.1">
    <property type="nucleotide sequence ID" value="NC_013849.1"/>
</dbReference>
<dbReference type="InterPro" id="IPR013785">
    <property type="entry name" value="Aldolase_TIM"/>
</dbReference>
<dbReference type="PaxDb" id="589924-Ferp_1565"/>
<dbReference type="InterPro" id="IPR006638">
    <property type="entry name" value="Elp3/MiaA/NifB-like_rSAM"/>
</dbReference>
<dbReference type="SFLD" id="SFLDG01067">
    <property type="entry name" value="SPASM/twitch_domain_containing"/>
    <property type="match status" value="1"/>
</dbReference>
<dbReference type="PANTHER" id="PTHR43273:SF8">
    <property type="entry name" value="RADICAL SAM DOMAIN PROTEIN"/>
    <property type="match status" value="1"/>
</dbReference>
<dbReference type="EMBL" id="CP001899">
    <property type="protein sequence ID" value="ADC65714.1"/>
    <property type="molecule type" value="Genomic_DNA"/>
</dbReference>
<dbReference type="NCBIfam" id="TIGR04163">
    <property type="entry name" value="rSAM_cobopep"/>
    <property type="match status" value="1"/>
</dbReference>
<evidence type="ECO:0000313" key="8">
    <source>
        <dbReference type="Proteomes" id="UP000002613"/>
    </source>
</evidence>
<proteinExistence type="predicted"/>
<dbReference type="InterPro" id="IPR023867">
    <property type="entry name" value="Sulphatase_maturase_rSAM"/>
</dbReference>
<protein>
    <submittedName>
        <fullName evidence="7">Radical SAM domain protein</fullName>
    </submittedName>
</protein>
<dbReference type="Proteomes" id="UP000002613">
    <property type="component" value="Chromosome"/>
</dbReference>
<dbReference type="HOGENOM" id="CLU_009273_3_0_2"/>
<reference evidence="7 8" key="2">
    <citation type="journal article" date="2011" name="Stand. Genomic Sci.">
        <title>Complete genome sequence of Ferroglobus placidus AEDII12DO.</title>
        <authorList>
            <person name="Anderson I."/>
            <person name="Risso C."/>
            <person name="Holmes D."/>
            <person name="Lucas S."/>
            <person name="Copeland A."/>
            <person name="Lapidus A."/>
            <person name="Cheng J.F."/>
            <person name="Bruce D."/>
            <person name="Goodwin L."/>
            <person name="Pitluck S."/>
            <person name="Saunders E."/>
            <person name="Brettin T."/>
            <person name="Detter J.C."/>
            <person name="Han C."/>
            <person name="Tapia R."/>
            <person name="Larimer F."/>
            <person name="Land M."/>
            <person name="Hauser L."/>
            <person name="Woyke T."/>
            <person name="Lovley D."/>
            <person name="Kyrpides N."/>
            <person name="Ivanova N."/>
        </authorList>
    </citation>
    <scope>NUCLEOTIDE SEQUENCE [LARGE SCALE GENOMIC DNA]</scope>
    <source>
        <strain evidence="8">DSM 10642 / AEDII12DO</strain>
    </source>
</reference>
<dbReference type="NCBIfam" id="TIGR04085">
    <property type="entry name" value="rSAM_more_4Fe4S"/>
    <property type="match status" value="1"/>
</dbReference>
<dbReference type="eggNOG" id="arCOG00945">
    <property type="taxonomic scope" value="Archaea"/>
</dbReference>
<dbReference type="SFLD" id="SFLDG01384">
    <property type="entry name" value="thioether_bond_formation_requi"/>
    <property type="match status" value="1"/>
</dbReference>
<dbReference type="PANTHER" id="PTHR43273">
    <property type="entry name" value="ANAEROBIC SULFATASE-MATURATING ENZYME HOMOLOG ASLB-RELATED"/>
    <property type="match status" value="1"/>
</dbReference>
<accession>D3RZ01</accession>
<dbReference type="SUPFAM" id="SSF102114">
    <property type="entry name" value="Radical SAM enzymes"/>
    <property type="match status" value="1"/>
</dbReference>
<dbReference type="InterPro" id="IPR058240">
    <property type="entry name" value="rSAM_sf"/>
</dbReference>
<keyword evidence="3" id="KW-0479">Metal-binding</keyword>
<dbReference type="InterPro" id="IPR007197">
    <property type="entry name" value="rSAM"/>
</dbReference>
<evidence type="ECO:0000313" key="7">
    <source>
        <dbReference type="EMBL" id="ADC65714.1"/>
    </source>
</evidence>
<organism evidence="7 8">
    <name type="scientific">Ferroglobus placidus (strain DSM 10642 / AEDII12DO)</name>
    <dbReference type="NCBI Taxonomy" id="589924"/>
    <lineage>
        <taxon>Archaea</taxon>
        <taxon>Methanobacteriati</taxon>
        <taxon>Methanobacteriota</taxon>
        <taxon>Archaeoglobi</taxon>
        <taxon>Archaeoglobales</taxon>
        <taxon>Archaeoglobaceae</taxon>
        <taxon>Ferroglobus</taxon>
    </lineage>
</organism>
<dbReference type="Pfam" id="PF04055">
    <property type="entry name" value="Radical_SAM"/>
    <property type="match status" value="1"/>
</dbReference>
<evidence type="ECO:0000259" key="6">
    <source>
        <dbReference type="PROSITE" id="PS51918"/>
    </source>
</evidence>
<keyword evidence="4" id="KW-0408">Iron</keyword>
<dbReference type="SMART" id="SM00729">
    <property type="entry name" value="Elp3"/>
    <property type="match status" value="1"/>
</dbReference>
<dbReference type="KEGG" id="fpl:Ferp_1565"/>
<dbReference type="AlphaFoldDB" id="D3RZ01"/>
<dbReference type="CDD" id="cd01335">
    <property type="entry name" value="Radical_SAM"/>
    <property type="match status" value="1"/>
</dbReference>
<keyword evidence="2" id="KW-0949">S-adenosyl-L-methionine</keyword>
<keyword evidence="8" id="KW-1185">Reference proteome</keyword>
<dbReference type="PROSITE" id="PS51918">
    <property type="entry name" value="RADICAL_SAM"/>
    <property type="match status" value="1"/>
</dbReference>
<dbReference type="GO" id="GO:0051536">
    <property type="term" value="F:iron-sulfur cluster binding"/>
    <property type="evidence" value="ECO:0007669"/>
    <property type="project" value="UniProtKB-KW"/>
</dbReference>
<dbReference type="Gene3D" id="3.20.20.70">
    <property type="entry name" value="Aldolase class I"/>
    <property type="match status" value="1"/>
</dbReference>
<evidence type="ECO:0000256" key="1">
    <source>
        <dbReference type="ARBA" id="ARBA00001966"/>
    </source>
</evidence>
<comment type="cofactor">
    <cofactor evidence="1">
        <name>[4Fe-4S] cluster</name>
        <dbReference type="ChEBI" id="CHEBI:49883"/>
    </cofactor>
</comment>
<reference evidence="8" key="1">
    <citation type="submission" date="2010-02" db="EMBL/GenBank/DDBJ databases">
        <title>Complete sequence of Ferroglobus placidus DSM 10642.</title>
        <authorList>
            <consortium name="US DOE Joint Genome Institute"/>
            <person name="Lucas S."/>
            <person name="Copeland A."/>
            <person name="Lapidus A."/>
            <person name="Cheng J.-F."/>
            <person name="Bruce D."/>
            <person name="Goodwin L."/>
            <person name="Pitluck S."/>
            <person name="Saunders E."/>
            <person name="Brettin T."/>
            <person name="Detter J.C."/>
            <person name="Han C."/>
            <person name="Tapia R."/>
            <person name="Larimer F."/>
            <person name="Land M."/>
            <person name="Hauser L."/>
            <person name="Kyrpides N."/>
            <person name="Ivanova N."/>
            <person name="Holmes D."/>
            <person name="Lovley D."/>
            <person name="Kyrpides N."/>
            <person name="Anderson I.J."/>
            <person name="Woyke T."/>
        </authorList>
    </citation>
    <scope>NUCLEOTIDE SEQUENCE [LARGE SCALE GENOMIC DNA]</scope>
    <source>
        <strain evidence="8">DSM 10642 / AEDII12DO</strain>
    </source>
</reference>
<dbReference type="OrthoDB" id="5620at2157"/>
<dbReference type="SFLD" id="SFLDS00029">
    <property type="entry name" value="Radical_SAM"/>
    <property type="match status" value="1"/>
</dbReference>
<evidence type="ECO:0000256" key="2">
    <source>
        <dbReference type="ARBA" id="ARBA00022691"/>
    </source>
</evidence>
<dbReference type="STRING" id="589924.Ferp_1565"/>
<gene>
    <name evidence="7" type="ordered locus">Ferp_1565</name>
</gene>
<evidence type="ECO:0000256" key="5">
    <source>
        <dbReference type="ARBA" id="ARBA00023014"/>
    </source>
</evidence>
<dbReference type="SFLD" id="SFLDG01386">
    <property type="entry name" value="main_SPASM_domain-containing"/>
    <property type="match status" value="1"/>
</dbReference>
<dbReference type="GO" id="GO:0016491">
    <property type="term" value="F:oxidoreductase activity"/>
    <property type="evidence" value="ECO:0007669"/>
    <property type="project" value="InterPro"/>
</dbReference>
<dbReference type="GO" id="GO:0046872">
    <property type="term" value="F:metal ion binding"/>
    <property type="evidence" value="ECO:0007669"/>
    <property type="project" value="UniProtKB-KW"/>
</dbReference>
<evidence type="ECO:0000256" key="4">
    <source>
        <dbReference type="ARBA" id="ARBA00023004"/>
    </source>
</evidence>
<feature type="domain" description="Radical SAM core" evidence="6">
    <location>
        <begin position="50"/>
        <end position="256"/>
    </location>
</feature>